<accession>A0ABX1VQM6</accession>
<reference evidence="2 3" key="1">
    <citation type="submission" date="2020-03" db="EMBL/GenBank/DDBJ databases">
        <title>Genome Sequence of industrial isolate, B5A.</title>
        <authorList>
            <person name="Sharma S."/>
            <person name="Patil P.B."/>
            <person name="Korpole S."/>
        </authorList>
    </citation>
    <scope>NUCLEOTIDE SEQUENCE [LARGE SCALE GENOMIC DNA]</scope>
    <source>
        <strain evidence="2 3">PI-S10-B5A</strain>
    </source>
</reference>
<evidence type="ECO:0000313" key="3">
    <source>
        <dbReference type="Proteomes" id="UP000539052"/>
    </source>
</evidence>
<organism evidence="2 3">
    <name type="scientific">Lacrimispora defluvii</name>
    <dbReference type="NCBI Taxonomy" id="2719233"/>
    <lineage>
        <taxon>Bacteria</taxon>
        <taxon>Bacillati</taxon>
        <taxon>Bacillota</taxon>
        <taxon>Clostridia</taxon>
        <taxon>Lachnospirales</taxon>
        <taxon>Lachnospiraceae</taxon>
        <taxon>Lacrimispora</taxon>
    </lineage>
</organism>
<dbReference type="EMBL" id="JAAOXG010000002">
    <property type="protein sequence ID" value="NNJ28576.1"/>
    <property type="molecule type" value="Genomic_DNA"/>
</dbReference>
<dbReference type="Pfam" id="PF18843">
    <property type="entry name" value="LPD28"/>
    <property type="match status" value="1"/>
</dbReference>
<evidence type="ECO:0000259" key="1">
    <source>
        <dbReference type="Pfam" id="PF18843"/>
    </source>
</evidence>
<comment type="caution">
    <text evidence="2">The sequence shown here is derived from an EMBL/GenBank/DDBJ whole genome shotgun (WGS) entry which is preliminary data.</text>
</comment>
<dbReference type="InterPro" id="IPR040809">
    <property type="entry name" value="LPD28"/>
</dbReference>
<evidence type="ECO:0000313" key="2">
    <source>
        <dbReference type="EMBL" id="NNJ28576.1"/>
    </source>
</evidence>
<proteinExistence type="predicted"/>
<protein>
    <recommendedName>
        <fullName evidence="1">Large polyvalent protein associated domain-containing protein</fullName>
    </recommendedName>
</protein>
<feature type="domain" description="Large polyvalent protein associated" evidence="1">
    <location>
        <begin position="7"/>
        <end position="100"/>
    </location>
</feature>
<dbReference type="RefSeq" id="WP_170819938.1">
    <property type="nucleotide sequence ID" value="NZ_JAAOXG010000002.1"/>
</dbReference>
<keyword evidence="3" id="KW-1185">Reference proteome</keyword>
<name>A0ABX1VQM6_9FIRM</name>
<dbReference type="Proteomes" id="UP000539052">
    <property type="component" value="Unassembled WGS sequence"/>
</dbReference>
<gene>
    <name evidence="2" type="ORF">G9470_02005</name>
</gene>
<sequence>MSVNARKEEYEHVELFGKPALFTSSRIDRSTVPKGFSCYDLRGSDYDPGRPVTVQNFVVVNHAGTVLTPEPIPFPEEGFRRLRGKLNFLGECMILADFCEEHGLKLPLDDRNLIIRPASPEESGLFYAHELEKERSLGCVGSVRIDFGHKGKEFWHTWWPSHDKSLNTPEFKETLNEVVNGLRESLLKDLAAMSEYCNTHDGKIDGGYQQNYGYVVDAGEYCFCIRCTPVQGDYNAYIFSYDKRAQEMNMSDQNEPGQGTQMGGMTLG</sequence>